<dbReference type="GO" id="GO:0006935">
    <property type="term" value="P:chemotaxis"/>
    <property type="evidence" value="ECO:0007669"/>
    <property type="project" value="UniProtKB-KW"/>
</dbReference>
<dbReference type="PROSITE" id="PS50885">
    <property type="entry name" value="HAMP"/>
    <property type="match status" value="1"/>
</dbReference>
<evidence type="ECO:0000256" key="1">
    <source>
        <dbReference type="ARBA" id="ARBA00004370"/>
    </source>
</evidence>
<evidence type="ECO:0000256" key="7">
    <source>
        <dbReference type="SAM" id="Phobius"/>
    </source>
</evidence>
<comment type="similarity">
    <text evidence="3">Belongs to the methyl-accepting chemotaxis (MCP) protein family.</text>
</comment>
<dbReference type="Proteomes" id="UP000199356">
    <property type="component" value="Unassembled WGS sequence"/>
</dbReference>
<protein>
    <submittedName>
        <fullName evidence="10">Methyl-accepting chemotaxis protein</fullName>
    </submittedName>
</protein>
<dbReference type="CDD" id="cd06225">
    <property type="entry name" value="HAMP"/>
    <property type="match status" value="1"/>
</dbReference>
<evidence type="ECO:0000313" key="11">
    <source>
        <dbReference type="Proteomes" id="UP000199356"/>
    </source>
</evidence>
<gene>
    <name evidence="10" type="ORF">SAMN04488047_10289</name>
</gene>
<feature type="domain" description="Methyl-accepting transducer" evidence="8">
    <location>
        <begin position="265"/>
        <end position="480"/>
    </location>
</feature>
<dbReference type="STRING" id="441119.SAMN04488047_10289"/>
<comment type="subcellular location">
    <subcellularLocation>
        <location evidence="1">Membrane</location>
    </subcellularLocation>
</comment>
<keyword evidence="7" id="KW-0472">Membrane</keyword>
<name>A0A1I5M449_9RHOB</name>
<feature type="domain" description="HAMP" evidence="9">
    <location>
        <begin position="208"/>
        <end position="260"/>
    </location>
</feature>
<feature type="compositionally biased region" description="Basic and acidic residues" evidence="6">
    <location>
        <begin position="509"/>
        <end position="523"/>
    </location>
</feature>
<proteinExistence type="inferred from homology"/>
<sequence>MRLTLKTKLIATFVALIAIFGTAMFFAQTSLADLQSRLDRIVTVEAKRVELSSNLVKEELRTQRDIRDYMLAESPQVREEIRDRIAENAARQAANMETLLPLASDTGREELAQYQQALERIQGVSDRAVALADAGNAADGNRLLNREGQQYWLEMRDSLDQILQSNEDNMARAATASEEEYRKARATLLIAMAVAATIGAAGATWVVLGVTRGLARAAAIAKKVAAGDLAERAELRGNDEITDLLKTLNAMVTKLREVVGEVSAGARNVAAGSNQMASTSEEMSQGATEQASSTEEASSSMEQMTANIKQTADNAAQTEKMAEKSASDARASGTAVADAVEAMKTIADRIMVVQEIARQTDLLALNAAVEAARAGEHGRGFAVVASEVRKLAERSQTAAGEISGLSGNTVRAAEDAGRMLEGLVPDIERTSALVSDISSASRELATGASQVNTAIQELDKVTQENTAASEQLSATAEQLSAQSESLRSAASYFRVENDFSAPPAPSATRTERKPVKRPRDQISEHSLAGGGFDFDMSGGEDDLDAQFDRSAA</sequence>
<feature type="compositionally biased region" description="Polar residues" evidence="6">
    <location>
        <begin position="307"/>
        <end position="317"/>
    </location>
</feature>
<feature type="transmembrane region" description="Helical" evidence="7">
    <location>
        <begin position="188"/>
        <end position="208"/>
    </location>
</feature>
<reference evidence="10 11" key="1">
    <citation type="submission" date="2016-10" db="EMBL/GenBank/DDBJ databases">
        <authorList>
            <person name="de Groot N.N."/>
        </authorList>
    </citation>
    <scope>NUCLEOTIDE SEQUENCE [LARGE SCALE GENOMIC DNA]</scope>
    <source>
        <strain evidence="10 11">DSM 19547</strain>
    </source>
</reference>
<dbReference type="FunFam" id="1.10.287.950:FF:000001">
    <property type="entry name" value="Methyl-accepting chemotaxis sensory transducer"/>
    <property type="match status" value="1"/>
</dbReference>
<feature type="compositionally biased region" description="Polar residues" evidence="6">
    <location>
        <begin position="271"/>
        <end position="286"/>
    </location>
</feature>
<dbReference type="AlphaFoldDB" id="A0A1I5M449"/>
<feature type="region of interest" description="Disordered" evidence="6">
    <location>
        <begin position="497"/>
        <end position="552"/>
    </location>
</feature>
<feature type="compositionally biased region" description="Low complexity" evidence="6">
    <location>
        <begin position="287"/>
        <end position="306"/>
    </location>
</feature>
<evidence type="ECO:0000259" key="8">
    <source>
        <dbReference type="PROSITE" id="PS50111"/>
    </source>
</evidence>
<dbReference type="Gene3D" id="1.10.287.950">
    <property type="entry name" value="Methyl-accepting chemotaxis protein"/>
    <property type="match status" value="1"/>
</dbReference>
<dbReference type="GO" id="GO:0004888">
    <property type="term" value="F:transmembrane signaling receptor activity"/>
    <property type="evidence" value="ECO:0007669"/>
    <property type="project" value="InterPro"/>
</dbReference>
<dbReference type="SMART" id="SM00304">
    <property type="entry name" value="HAMP"/>
    <property type="match status" value="1"/>
</dbReference>
<dbReference type="Pfam" id="PF00672">
    <property type="entry name" value="HAMP"/>
    <property type="match status" value="1"/>
</dbReference>
<evidence type="ECO:0000313" key="10">
    <source>
        <dbReference type="EMBL" id="SFP04384.1"/>
    </source>
</evidence>
<keyword evidence="4" id="KW-0807">Transducer</keyword>
<dbReference type="InterPro" id="IPR051310">
    <property type="entry name" value="MCP_chemotaxis"/>
</dbReference>
<dbReference type="CDD" id="cd19411">
    <property type="entry name" value="MCP2201-like_sensor"/>
    <property type="match status" value="1"/>
</dbReference>
<feature type="region of interest" description="Disordered" evidence="6">
    <location>
        <begin position="270"/>
        <end position="331"/>
    </location>
</feature>
<evidence type="ECO:0000256" key="6">
    <source>
        <dbReference type="SAM" id="MobiDB-lite"/>
    </source>
</evidence>
<dbReference type="PANTHER" id="PTHR43531">
    <property type="entry name" value="PROTEIN ICFG"/>
    <property type="match status" value="1"/>
</dbReference>
<evidence type="ECO:0000259" key="9">
    <source>
        <dbReference type="PROSITE" id="PS50885"/>
    </source>
</evidence>
<organism evidence="10 11">
    <name type="scientific">Tranquillimonas alkanivorans</name>
    <dbReference type="NCBI Taxonomy" id="441119"/>
    <lineage>
        <taxon>Bacteria</taxon>
        <taxon>Pseudomonadati</taxon>
        <taxon>Pseudomonadota</taxon>
        <taxon>Alphaproteobacteria</taxon>
        <taxon>Rhodobacterales</taxon>
        <taxon>Roseobacteraceae</taxon>
        <taxon>Tranquillimonas</taxon>
    </lineage>
</organism>
<dbReference type="GO" id="GO:0005886">
    <property type="term" value="C:plasma membrane"/>
    <property type="evidence" value="ECO:0007669"/>
    <property type="project" value="TreeGrafter"/>
</dbReference>
<dbReference type="OrthoDB" id="9814362at2"/>
<dbReference type="InterPro" id="IPR003660">
    <property type="entry name" value="HAMP_dom"/>
</dbReference>
<accession>A0A1I5M449</accession>
<evidence type="ECO:0000256" key="5">
    <source>
        <dbReference type="SAM" id="Coils"/>
    </source>
</evidence>
<dbReference type="Pfam" id="PF12729">
    <property type="entry name" value="4HB_MCP_1"/>
    <property type="match status" value="1"/>
</dbReference>
<keyword evidence="7" id="KW-0812">Transmembrane</keyword>
<evidence type="ECO:0000256" key="3">
    <source>
        <dbReference type="ARBA" id="ARBA00029447"/>
    </source>
</evidence>
<dbReference type="PANTHER" id="PTHR43531:SF11">
    <property type="entry name" value="METHYL-ACCEPTING CHEMOTAXIS PROTEIN 3"/>
    <property type="match status" value="1"/>
</dbReference>
<evidence type="ECO:0000256" key="2">
    <source>
        <dbReference type="ARBA" id="ARBA00022500"/>
    </source>
</evidence>
<feature type="coiled-coil region" evidence="5">
    <location>
        <begin position="451"/>
        <end position="489"/>
    </location>
</feature>
<dbReference type="GO" id="GO:0007165">
    <property type="term" value="P:signal transduction"/>
    <property type="evidence" value="ECO:0007669"/>
    <property type="project" value="UniProtKB-KW"/>
</dbReference>
<keyword evidence="5" id="KW-0175">Coiled coil</keyword>
<dbReference type="Pfam" id="PF00015">
    <property type="entry name" value="MCPsignal"/>
    <property type="match status" value="1"/>
</dbReference>
<dbReference type="SUPFAM" id="SSF58104">
    <property type="entry name" value="Methyl-accepting chemotaxis protein (MCP) signaling domain"/>
    <property type="match status" value="1"/>
</dbReference>
<keyword evidence="7" id="KW-1133">Transmembrane helix</keyword>
<dbReference type="InterPro" id="IPR004090">
    <property type="entry name" value="Chemotax_Me-accpt_rcpt"/>
</dbReference>
<dbReference type="InterPro" id="IPR024478">
    <property type="entry name" value="HlyB_4HB_MCP"/>
</dbReference>
<keyword evidence="11" id="KW-1185">Reference proteome</keyword>
<dbReference type="EMBL" id="FOXA01000002">
    <property type="protein sequence ID" value="SFP04384.1"/>
    <property type="molecule type" value="Genomic_DNA"/>
</dbReference>
<dbReference type="PROSITE" id="PS50111">
    <property type="entry name" value="CHEMOTAXIS_TRANSDUC_2"/>
    <property type="match status" value="1"/>
</dbReference>
<evidence type="ECO:0000256" key="4">
    <source>
        <dbReference type="PROSITE-ProRule" id="PRU00284"/>
    </source>
</evidence>
<dbReference type="SMART" id="SM00283">
    <property type="entry name" value="MA"/>
    <property type="match status" value="1"/>
</dbReference>
<dbReference type="InterPro" id="IPR004089">
    <property type="entry name" value="MCPsignal_dom"/>
</dbReference>
<dbReference type="PRINTS" id="PR00260">
    <property type="entry name" value="CHEMTRNSDUCR"/>
</dbReference>
<keyword evidence="2" id="KW-0145">Chemotaxis</keyword>
<dbReference type="RefSeq" id="WP_093418065.1">
    <property type="nucleotide sequence ID" value="NZ_FOXA01000002.1"/>
</dbReference>
<dbReference type="InterPro" id="IPR047347">
    <property type="entry name" value="YvaQ-like_sensor"/>
</dbReference>